<reference evidence="3" key="2">
    <citation type="journal article" date="2023" name="IMA Fungus">
        <title>Comparative genomic study of the Penicillium genus elucidates a diverse pangenome and 15 lateral gene transfer events.</title>
        <authorList>
            <person name="Petersen C."/>
            <person name="Sorensen T."/>
            <person name="Nielsen M.R."/>
            <person name="Sondergaard T.E."/>
            <person name="Sorensen J.L."/>
            <person name="Fitzpatrick D.A."/>
            <person name="Frisvad J.C."/>
            <person name="Nielsen K.L."/>
        </authorList>
    </citation>
    <scope>NUCLEOTIDE SEQUENCE</scope>
    <source>
        <strain evidence="3">IBT 29677</strain>
    </source>
</reference>
<gene>
    <name evidence="3" type="ORF">N7509_012675</name>
</gene>
<dbReference type="InterPro" id="IPR003103">
    <property type="entry name" value="BAG_domain"/>
</dbReference>
<dbReference type="Pfam" id="PF02179">
    <property type="entry name" value="BAG"/>
    <property type="match status" value="1"/>
</dbReference>
<protein>
    <recommendedName>
        <fullName evidence="2">BAG domain-containing protein</fullName>
    </recommendedName>
</protein>
<sequence length="229" mass="25818">MPQEAIDKYIRGLEKRPAEERSEDHRSVPPGKLTNANYATAYGRFPGPETKRESKRPVGFNAISDVKAVDGSQTRKSTRGRAYFPDWGDDWPDETSSEREVEESYGHRNWLMEPPPPRDKGSLSSTRAVKAVRDVDSTSMPPSAPDLNFAASYAKVRALSSYFESTLLPLCNNYIANVPANHKDRKLEHKKLSETMLTQVLLRADGIEVNDEATRVARRKLARSLHFKT</sequence>
<feature type="region of interest" description="Disordered" evidence="1">
    <location>
        <begin position="1"/>
        <end position="58"/>
    </location>
</feature>
<dbReference type="OrthoDB" id="417450at2759"/>
<reference evidence="3" key="1">
    <citation type="submission" date="2022-12" db="EMBL/GenBank/DDBJ databases">
        <authorList>
            <person name="Petersen C."/>
        </authorList>
    </citation>
    <scope>NUCLEOTIDE SEQUENCE</scope>
    <source>
        <strain evidence="3">IBT 29677</strain>
    </source>
</reference>
<dbReference type="Gene3D" id="1.20.58.120">
    <property type="entry name" value="BAG domain"/>
    <property type="match status" value="1"/>
</dbReference>
<name>A0A9W9VHG1_9EURO</name>
<evidence type="ECO:0000259" key="2">
    <source>
        <dbReference type="Pfam" id="PF02179"/>
    </source>
</evidence>
<dbReference type="InterPro" id="IPR036533">
    <property type="entry name" value="BAG_dom_sf"/>
</dbReference>
<proteinExistence type="predicted"/>
<dbReference type="Proteomes" id="UP001147747">
    <property type="component" value="Unassembled WGS sequence"/>
</dbReference>
<dbReference type="GO" id="GO:0051087">
    <property type="term" value="F:protein-folding chaperone binding"/>
    <property type="evidence" value="ECO:0007669"/>
    <property type="project" value="InterPro"/>
</dbReference>
<organism evidence="3 4">
    <name type="scientific">Penicillium cosmopolitanum</name>
    <dbReference type="NCBI Taxonomy" id="1131564"/>
    <lineage>
        <taxon>Eukaryota</taxon>
        <taxon>Fungi</taxon>
        <taxon>Dikarya</taxon>
        <taxon>Ascomycota</taxon>
        <taxon>Pezizomycotina</taxon>
        <taxon>Eurotiomycetes</taxon>
        <taxon>Eurotiomycetidae</taxon>
        <taxon>Eurotiales</taxon>
        <taxon>Aspergillaceae</taxon>
        <taxon>Penicillium</taxon>
    </lineage>
</organism>
<dbReference type="GeneID" id="81376292"/>
<dbReference type="EMBL" id="JAPZBU010000011">
    <property type="protein sequence ID" value="KAJ5379556.1"/>
    <property type="molecule type" value="Genomic_DNA"/>
</dbReference>
<accession>A0A9W9VHG1</accession>
<evidence type="ECO:0000313" key="4">
    <source>
        <dbReference type="Proteomes" id="UP001147747"/>
    </source>
</evidence>
<feature type="compositionally biased region" description="Basic and acidic residues" evidence="1">
    <location>
        <begin position="1"/>
        <end position="27"/>
    </location>
</feature>
<dbReference type="AlphaFoldDB" id="A0A9W9VHG1"/>
<feature type="domain" description="BAG" evidence="2">
    <location>
        <begin position="157"/>
        <end position="225"/>
    </location>
</feature>
<evidence type="ECO:0000313" key="3">
    <source>
        <dbReference type="EMBL" id="KAJ5379556.1"/>
    </source>
</evidence>
<dbReference type="SUPFAM" id="SSF63491">
    <property type="entry name" value="BAG domain"/>
    <property type="match status" value="1"/>
</dbReference>
<evidence type="ECO:0000256" key="1">
    <source>
        <dbReference type="SAM" id="MobiDB-lite"/>
    </source>
</evidence>
<feature type="region of interest" description="Disordered" evidence="1">
    <location>
        <begin position="105"/>
        <end position="126"/>
    </location>
</feature>
<dbReference type="RefSeq" id="XP_056483342.1">
    <property type="nucleotide sequence ID" value="XM_056637312.1"/>
</dbReference>
<keyword evidence="4" id="KW-1185">Reference proteome</keyword>
<comment type="caution">
    <text evidence="3">The sequence shown here is derived from an EMBL/GenBank/DDBJ whole genome shotgun (WGS) entry which is preliminary data.</text>
</comment>